<dbReference type="Gene3D" id="3.30.70.1440">
    <property type="entry name" value="Multidrug efflux transporter AcrB pore domain"/>
    <property type="match status" value="1"/>
</dbReference>
<feature type="transmembrane region" description="Helical" evidence="1">
    <location>
        <begin position="516"/>
        <end position="536"/>
    </location>
</feature>
<keyword evidence="1" id="KW-0812">Transmembrane</keyword>
<organism evidence="2 3">
    <name type="scientific">Sphaerotilus hippei</name>
    <dbReference type="NCBI Taxonomy" id="744406"/>
    <lineage>
        <taxon>Bacteria</taxon>
        <taxon>Pseudomonadati</taxon>
        <taxon>Pseudomonadota</taxon>
        <taxon>Betaproteobacteria</taxon>
        <taxon>Burkholderiales</taxon>
        <taxon>Sphaerotilaceae</taxon>
        <taxon>Sphaerotilus</taxon>
    </lineage>
</organism>
<dbReference type="AlphaFoldDB" id="A0A318H4W8"/>
<dbReference type="InterPro" id="IPR027463">
    <property type="entry name" value="AcrB_DN_DC_subdom"/>
</dbReference>
<protein>
    <submittedName>
        <fullName evidence="2">Multidrug efflux pump subunit AcrB</fullName>
    </submittedName>
</protein>
<feature type="transmembrane region" description="Helical" evidence="1">
    <location>
        <begin position="384"/>
        <end position="405"/>
    </location>
</feature>
<evidence type="ECO:0000256" key="1">
    <source>
        <dbReference type="SAM" id="Phobius"/>
    </source>
</evidence>
<dbReference type="PANTHER" id="PTHR32063:SF77">
    <property type="entry name" value="ACR FAMILY TRANSPORT PROTEIN"/>
    <property type="match status" value="1"/>
</dbReference>
<feature type="transmembrane region" description="Helical" evidence="1">
    <location>
        <begin position="947"/>
        <end position="966"/>
    </location>
</feature>
<keyword evidence="1" id="KW-1133">Transmembrane helix</keyword>
<dbReference type="EMBL" id="QJJS01000002">
    <property type="protein sequence ID" value="PXW98783.1"/>
    <property type="molecule type" value="Genomic_DNA"/>
</dbReference>
<feature type="transmembrane region" description="Helical" evidence="1">
    <location>
        <begin position="358"/>
        <end position="378"/>
    </location>
</feature>
<feature type="transmembrane region" description="Helical" evidence="1">
    <location>
        <begin position="848"/>
        <end position="867"/>
    </location>
</feature>
<dbReference type="SUPFAM" id="SSF82866">
    <property type="entry name" value="Multidrug efflux transporter AcrB transmembrane domain"/>
    <property type="match status" value="2"/>
</dbReference>
<comment type="caution">
    <text evidence="2">The sequence shown here is derived from an EMBL/GenBank/DDBJ whole genome shotgun (WGS) entry which is preliminary data.</text>
</comment>
<evidence type="ECO:0000313" key="3">
    <source>
        <dbReference type="Proteomes" id="UP000247811"/>
    </source>
</evidence>
<name>A0A318H4W8_9BURK</name>
<dbReference type="Proteomes" id="UP000247811">
    <property type="component" value="Unassembled WGS sequence"/>
</dbReference>
<feature type="transmembrane region" description="Helical" evidence="1">
    <location>
        <begin position="874"/>
        <end position="898"/>
    </location>
</feature>
<gene>
    <name evidence="2" type="ORF">C7444_102274</name>
</gene>
<accession>A0A318H4W8</accession>
<dbReference type="GO" id="GO:0005886">
    <property type="term" value="C:plasma membrane"/>
    <property type="evidence" value="ECO:0007669"/>
    <property type="project" value="TreeGrafter"/>
</dbReference>
<dbReference type="Gene3D" id="1.20.1640.10">
    <property type="entry name" value="Multidrug efflux transporter AcrB transmembrane domain"/>
    <property type="match status" value="2"/>
</dbReference>
<keyword evidence="3" id="KW-1185">Reference proteome</keyword>
<dbReference type="InterPro" id="IPR001036">
    <property type="entry name" value="Acrflvin-R"/>
</dbReference>
<dbReference type="Pfam" id="PF00873">
    <property type="entry name" value="ACR_tran"/>
    <property type="match status" value="1"/>
</dbReference>
<sequence length="1035" mass="110821">MNVSAWSIRNPIPALLLFVLLTLAGLMGFRAMKIQNFPDIDLPSVIVSASLPGAAPAQLETEVARKLENSLATVKGLKHLYTQVQDGSVTITAEFRLEKPTQEAVDEVRDAVARVRSDLPAELRDPVIQKVDLAGSPILTYTVASDRLDDEALSWFVDHQVMRQMLSVRGVGAVTRVGGVHREVRVELDPARLLALGASAADVSRQLRQVQQEAPGGRSDLGGAEQAVRTIATVASAEELAQLELTLSDGRHVRLDQIATVSDTVAEQRSAALLDGRPVVGFEITRSKGAGEIDVAEGVRSRVAQLRAEHPEISVVEAFNFVDPVQEGYDGSMTLLYEGALLAVIVVWFFLRDWRATLVAAIALPLSVVPTFAVMQLLGFTVNVVTLLSLSLVVGILVDDAIVEIENISRHLAMGKTPYEAAMEAADEIGLAVIATTFTLIAVFLPTAFMSGVAGKFFVQFGWTAAIAVFFSLVVARALTPMMAAYLMRPITHAPTPPRWITLYLRWAQWCLRHRLVTVAVTAVFFVGSFALVPLLPTGFIPPDDLSQTQVTVTLPPGSTFGQTRAAAEQARALVRRQAHVRLVYTTIGGGSSGADPFAPQGAAEVRKAVLTLNLTHRSQRPGISKQAIEAELRRHLEALPGARVQVGFGGSSEKYVLVLAGENGEALGEHARQVERELRGIPGIGNVTSSSSLVRPELVVRPDSARAADLGVSTAAIADTLRVATAGDYDQGLAKLNLSQRQVPIVVRLPAQARSDLDLLGQLPVPGVRGPVPLSSVATLELASGPARIDRYDRLRNVNFEIELNGQALGDVERQALALPGLRQLPPGVMQTSIGDAEAMNELFESFSLAMLTGVLCIYAVLVLLFKDFMQPVTILAALVLSIPGAFLALFVTHTALSMPSMIGLIMLMGIATKNSILLVDYVVLARREHGLDRWEALLDACRKRARPIVMTTIAMGAGMLPIALGLGVDPSFRAPMAIVVIGGLVTSTFLSLLVIPVAFTYVDDLIGLSTRLRRRPPRAAANPGADGASAPGP</sequence>
<keyword evidence="1" id="KW-0472">Membrane</keyword>
<dbReference type="SUPFAM" id="SSF82693">
    <property type="entry name" value="Multidrug efflux transporter AcrB pore domain, PN1, PN2, PC1 and PC2 subdomains"/>
    <property type="match status" value="3"/>
</dbReference>
<dbReference type="OrthoDB" id="9177212at2"/>
<feature type="transmembrane region" description="Helical" evidence="1">
    <location>
        <begin position="904"/>
        <end position="926"/>
    </location>
</feature>
<feature type="transmembrane region" description="Helical" evidence="1">
    <location>
        <begin position="978"/>
        <end position="1004"/>
    </location>
</feature>
<dbReference type="PANTHER" id="PTHR32063">
    <property type="match status" value="1"/>
</dbReference>
<feature type="transmembrane region" description="Helical" evidence="1">
    <location>
        <begin position="425"/>
        <end position="445"/>
    </location>
</feature>
<feature type="transmembrane region" description="Helical" evidence="1">
    <location>
        <begin position="334"/>
        <end position="351"/>
    </location>
</feature>
<dbReference type="Gene3D" id="3.30.2090.10">
    <property type="entry name" value="Multidrug efflux transporter AcrB TolC docking domain, DN and DC subdomains"/>
    <property type="match status" value="2"/>
</dbReference>
<reference evidence="2 3" key="1">
    <citation type="submission" date="2018-05" db="EMBL/GenBank/DDBJ databases">
        <title>Genomic Encyclopedia of Type Strains, Phase IV (KMG-IV): sequencing the most valuable type-strain genomes for metagenomic binning, comparative biology and taxonomic classification.</title>
        <authorList>
            <person name="Goeker M."/>
        </authorList>
    </citation>
    <scope>NUCLEOTIDE SEQUENCE [LARGE SCALE GENOMIC DNA]</scope>
    <source>
        <strain evidence="2 3">DSM 566</strain>
    </source>
</reference>
<dbReference type="RefSeq" id="WP_110399405.1">
    <property type="nucleotide sequence ID" value="NZ_QJJS01000002.1"/>
</dbReference>
<dbReference type="GO" id="GO:0042910">
    <property type="term" value="F:xenobiotic transmembrane transporter activity"/>
    <property type="evidence" value="ECO:0007669"/>
    <property type="project" value="TreeGrafter"/>
</dbReference>
<dbReference type="Gene3D" id="3.30.70.1430">
    <property type="entry name" value="Multidrug efflux transporter AcrB pore domain"/>
    <property type="match status" value="2"/>
</dbReference>
<evidence type="ECO:0000313" key="2">
    <source>
        <dbReference type="EMBL" id="PXW98783.1"/>
    </source>
</evidence>
<dbReference type="Gene3D" id="3.30.70.1320">
    <property type="entry name" value="Multidrug efflux transporter AcrB pore domain like"/>
    <property type="match status" value="1"/>
</dbReference>
<proteinExistence type="predicted"/>
<dbReference type="PRINTS" id="PR00702">
    <property type="entry name" value="ACRIFLAVINRP"/>
</dbReference>
<feature type="transmembrane region" description="Helical" evidence="1">
    <location>
        <begin position="457"/>
        <end position="479"/>
    </location>
</feature>
<dbReference type="SUPFAM" id="SSF82714">
    <property type="entry name" value="Multidrug efflux transporter AcrB TolC docking domain, DN and DC subdomains"/>
    <property type="match status" value="2"/>
</dbReference>